<evidence type="ECO:0000313" key="2">
    <source>
        <dbReference type="Proteomes" id="UP000807504"/>
    </source>
</evidence>
<organism evidence="1 2">
    <name type="scientific">Argiope bruennichi</name>
    <name type="common">Wasp spider</name>
    <name type="synonym">Aranea bruennichi</name>
    <dbReference type="NCBI Taxonomy" id="94029"/>
    <lineage>
        <taxon>Eukaryota</taxon>
        <taxon>Metazoa</taxon>
        <taxon>Ecdysozoa</taxon>
        <taxon>Arthropoda</taxon>
        <taxon>Chelicerata</taxon>
        <taxon>Arachnida</taxon>
        <taxon>Araneae</taxon>
        <taxon>Araneomorphae</taxon>
        <taxon>Entelegynae</taxon>
        <taxon>Araneoidea</taxon>
        <taxon>Araneidae</taxon>
        <taxon>Argiope</taxon>
    </lineage>
</organism>
<name>A0A8T0F413_ARGBR</name>
<comment type="caution">
    <text evidence="1">The sequence shown here is derived from an EMBL/GenBank/DDBJ whole genome shotgun (WGS) entry which is preliminary data.</text>
</comment>
<proteinExistence type="predicted"/>
<gene>
    <name evidence="1" type="ORF">HNY73_011622</name>
</gene>
<dbReference type="Proteomes" id="UP000807504">
    <property type="component" value="Unassembled WGS sequence"/>
</dbReference>
<reference evidence="1" key="1">
    <citation type="journal article" date="2020" name="bioRxiv">
        <title>Chromosome-level reference genome of the European wasp spider Argiope bruennichi: a resource for studies on range expansion and evolutionary adaptation.</title>
        <authorList>
            <person name="Sheffer M.M."/>
            <person name="Hoppe A."/>
            <person name="Krehenwinkel H."/>
            <person name="Uhl G."/>
            <person name="Kuss A.W."/>
            <person name="Jensen L."/>
            <person name="Jensen C."/>
            <person name="Gillespie R.G."/>
            <person name="Hoff K.J."/>
            <person name="Prost S."/>
        </authorList>
    </citation>
    <scope>NUCLEOTIDE SEQUENCE</scope>
</reference>
<sequence length="10" mass="1193">IVLGFDLRNF</sequence>
<accession>A0A8T0F413</accession>
<protein>
    <submittedName>
        <fullName evidence="1">Uncharacterized protein</fullName>
    </submittedName>
</protein>
<evidence type="ECO:0000313" key="1">
    <source>
        <dbReference type="EMBL" id="KAF8784149.1"/>
    </source>
</evidence>
<keyword evidence="2" id="KW-1185">Reference proteome</keyword>
<reference evidence="1" key="2">
    <citation type="submission" date="2020-06" db="EMBL/GenBank/DDBJ databases">
        <authorList>
            <person name="Sheffer M."/>
        </authorList>
    </citation>
    <scope>NUCLEOTIDE SEQUENCE</scope>
</reference>
<dbReference type="EMBL" id="JABXBU010000508">
    <property type="protein sequence ID" value="KAF8784149.1"/>
    <property type="molecule type" value="Genomic_DNA"/>
</dbReference>
<feature type="non-terminal residue" evidence="1">
    <location>
        <position position="1"/>
    </location>
</feature>